<feature type="domain" description="Protein kinase" evidence="1">
    <location>
        <begin position="1"/>
        <end position="158"/>
    </location>
</feature>
<name>A0A397VDS6_9GLOM</name>
<evidence type="ECO:0000313" key="3">
    <source>
        <dbReference type="Proteomes" id="UP000266673"/>
    </source>
</evidence>
<dbReference type="GO" id="GO:0005737">
    <property type="term" value="C:cytoplasm"/>
    <property type="evidence" value="ECO:0007669"/>
    <property type="project" value="TreeGrafter"/>
</dbReference>
<dbReference type="SUPFAM" id="SSF56112">
    <property type="entry name" value="Protein kinase-like (PK-like)"/>
    <property type="match status" value="1"/>
</dbReference>
<dbReference type="GO" id="GO:0004672">
    <property type="term" value="F:protein kinase activity"/>
    <property type="evidence" value="ECO:0007669"/>
    <property type="project" value="InterPro"/>
</dbReference>
<dbReference type="Pfam" id="PF07714">
    <property type="entry name" value="PK_Tyr_Ser-Thr"/>
    <property type="match status" value="1"/>
</dbReference>
<dbReference type="STRING" id="44941.A0A397VDS6"/>
<dbReference type="PANTHER" id="PTHR23257:SF706">
    <property type="entry name" value="PROTO-ONCOGENE SERINE_THREONINE-PROTEIN KINASE MOS"/>
    <property type="match status" value="1"/>
</dbReference>
<dbReference type="AlphaFoldDB" id="A0A397VDS6"/>
<dbReference type="InterPro" id="IPR001245">
    <property type="entry name" value="Ser-Thr/Tyr_kinase_cat_dom"/>
</dbReference>
<proteinExistence type="predicted"/>
<dbReference type="PROSITE" id="PS50011">
    <property type="entry name" value="PROTEIN_KINASE_DOM"/>
    <property type="match status" value="1"/>
</dbReference>
<dbReference type="GO" id="GO:0007165">
    <property type="term" value="P:signal transduction"/>
    <property type="evidence" value="ECO:0007669"/>
    <property type="project" value="TreeGrafter"/>
</dbReference>
<sequence length="234" mass="26845">MNWEKKLNLLSYIASGLELIHSNNFVHCDLHSGNIFQNDLYNAYIGDLGISISMNKTLDQSDGIYGALPYVAPEVLQGKSYTHASDVYYFGMIMWEISSGNPVFFEYYDDKELALGIYAGLRPTIVKGIVSCYENLLKKCWDADPEKRPTAKEIHKIILSWKNDDKILSEFLRSDKEIVIKSKISKNDFDFNTIYTSKFINYVNQKSTTDEINFDNNISIKNIVSKPVEELDFD</sequence>
<reference evidence="2 3" key="1">
    <citation type="submission" date="2018-06" db="EMBL/GenBank/DDBJ databases">
        <title>Comparative genomics reveals the genomic features of Rhizophagus irregularis, R. cerebriforme, R. diaphanum and Gigaspora rosea, and their symbiotic lifestyle signature.</title>
        <authorList>
            <person name="Morin E."/>
            <person name="San Clemente H."/>
            <person name="Chen E.C.H."/>
            <person name="De La Providencia I."/>
            <person name="Hainaut M."/>
            <person name="Kuo A."/>
            <person name="Kohler A."/>
            <person name="Murat C."/>
            <person name="Tang N."/>
            <person name="Roy S."/>
            <person name="Loubradou J."/>
            <person name="Henrissat B."/>
            <person name="Grigoriev I.V."/>
            <person name="Corradi N."/>
            <person name="Roux C."/>
            <person name="Martin F.M."/>
        </authorList>
    </citation>
    <scope>NUCLEOTIDE SEQUENCE [LARGE SCALE GENOMIC DNA]</scope>
    <source>
        <strain evidence="2 3">DAOM 194757</strain>
    </source>
</reference>
<dbReference type="PANTHER" id="PTHR23257">
    <property type="entry name" value="SERINE-THREONINE PROTEIN KINASE"/>
    <property type="match status" value="1"/>
</dbReference>
<evidence type="ECO:0000259" key="1">
    <source>
        <dbReference type="PROSITE" id="PS50011"/>
    </source>
</evidence>
<dbReference type="InterPro" id="IPR050167">
    <property type="entry name" value="Ser_Thr_protein_kinase"/>
</dbReference>
<dbReference type="Gene3D" id="1.10.510.10">
    <property type="entry name" value="Transferase(Phosphotransferase) domain 1"/>
    <property type="match status" value="1"/>
</dbReference>
<dbReference type="EMBL" id="QKWP01000604">
    <property type="protein sequence ID" value="RIB17456.1"/>
    <property type="molecule type" value="Genomic_DNA"/>
</dbReference>
<keyword evidence="2" id="KW-0418">Kinase</keyword>
<dbReference type="GO" id="GO:0005524">
    <property type="term" value="F:ATP binding"/>
    <property type="evidence" value="ECO:0007669"/>
    <property type="project" value="InterPro"/>
</dbReference>
<dbReference type="OrthoDB" id="5979581at2759"/>
<keyword evidence="3" id="KW-1185">Reference proteome</keyword>
<accession>A0A397VDS6</accession>
<gene>
    <name evidence="2" type="ORF">C2G38_1968730</name>
</gene>
<keyword evidence="2" id="KW-0808">Transferase</keyword>
<protein>
    <submittedName>
        <fullName evidence="2">Kinase-like domain-containing protein</fullName>
    </submittedName>
</protein>
<dbReference type="InterPro" id="IPR011009">
    <property type="entry name" value="Kinase-like_dom_sf"/>
</dbReference>
<organism evidence="2 3">
    <name type="scientific">Gigaspora rosea</name>
    <dbReference type="NCBI Taxonomy" id="44941"/>
    <lineage>
        <taxon>Eukaryota</taxon>
        <taxon>Fungi</taxon>
        <taxon>Fungi incertae sedis</taxon>
        <taxon>Mucoromycota</taxon>
        <taxon>Glomeromycotina</taxon>
        <taxon>Glomeromycetes</taxon>
        <taxon>Diversisporales</taxon>
        <taxon>Gigasporaceae</taxon>
        <taxon>Gigaspora</taxon>
    </lineage>
</organism>
<comment type="caution">
    <text evidence="2">The sequence shown here is derived from an EMBL/GenBank/DDBJ whole genome shotgun (WGS) entry which is preliminary data.</text>
</comment>
<evidence type="ECO:0000313" key="2">
    <source>
        <dbReference type="EMBL" id="RIB17456.1"/>
    </source>
</evidence>
<dbReference type="InterPro" id="IPR000719">
    <property type="entry name" value="Prot_kinase_dom"/>
</dbReference>
<dbReference type="Proteomes" id="UP000266673">
    <property type="component" value="Unassembled WGS sequence"/>
</dbReference>